<dbReference type="Gene3D" id="1.10.246.220">
    <property type="match status" value="1"/>
</dbReference>
<feature type="region of interest" description="Disordered" evidence="3">
    <location>
        <begin position="328"/>
        <end position="365"/>
    </location>
</feature>
<name>A0AAP0X5N0_LIQFO</name>
<evidence type="ECO:0000259" key="5">
    <source>
        <dbReference type="PROSITE" id="PS51294"/>
    </source>
</evidence>
<dbReference type="InterPro" id="IPR017930">
    <property type="entry name" value="Myb_dom"/>
</dbReference>
<dbReference type="PROSITE" id="PS51294">
    <property type="entry name" value="HTH_MYB"/>
    <property type="match status" value="1"/>
</dbReference>
<feature type="region of interest" description="Disordered" evidence="3">
    <location>
        <begin position="392"/>
        <end position="421"/>
    </location>
</feature>
<evidence type="ECO:0000313" key="7">
    <source>
        <dbReference type="Proteomes" id="UP001415857"/>
    </source>
</evidence>
<feature type="compositionally biased region" description="Acidic residues" evidence="3">
    <location>
        <begin position="399"/>
        <end position="413"/>
    </location>
</feature>
<reference evidence="6 7" key="1">
    <citation type="journal article" date="2024" name="Plant J.">
        <title>Genome sequences and population genomics reveal climatic adaptation and genomic divergence between two closely related sweetgum species.</title>
        <authorList>
            <person name="Xu W.Q."/>
            <person name="Ren C.Q."/>
            <person name="Zhang X.Y."/>
            <person name="Comes H.P."/>
            <person name="Liu X.H."/>
            <person name="Li Y.G."/>
            <person name="Kettle C.J."/>
            <person name="Jalonen R."/>
            <person name="Gaisberger H."/>
            <person name="Ma Y.Z."/>
            <person name="Qiu Y.X."/>
        </authorList>
    </citation>
    <scope>NUCLEOTIDE SEQUENCE [LARGE SCALE GENOMIC DNA]</scope>
    <source>
        <strain evidence="6">Hangzhou</strain>
    </source>
</reference>
<evidence type="ECO:0000256" key="2">
    <source>
        <dbReference type="ARBA" id="ARBA00023242"/>
    </source>
</evidence>
<evidence type="ECO:0000313" key="6">
    <source>
        <dbReference type="EMBL" id="KAK9290317.1"/>
    </source>
</evidence>
<dbReference type="Proteomes" id="UP001415857">
    <property type="component" value="Unassembled WGS sequence"/>
</dbReference>
<feature type="compositionally biased region" description="Polar residues" evidence="3">
    <location>
        <begin position="527"/>
        <end position="547"/>
    </location>
</feature>
<dbReference type="Pfam" id="PF00249">
    <property type="entry name" value="Myb_DNA-binding"/>
    <property type="match status" value="1"/>
</dbReference>
<dbReference type="InterPro" id="IPR009057">
    <property type="entry name" value="Homeodomain-like_sf"/>
</dbReference>
<proteinExistence type="predicted"/>
<dbReference type="PROSITE" id="PS50090">
    <property type="entry name" value="MYB_LIKE"/>
    <property type="match status" value="1"/>
</dbReference>
<sequence>MEQEAPFLKKYVNMKFQKVKVNESFIPTLEDEAIEVEHLLAEPKNDHVSVDGVFHFDENLEKCLEMEDNPCRFECGLKTNSGGLDSNTTQEGDDNLKFGVFNGMMPEVDEVGNLHSTNGLSTACEDYLLDVEFAEKVPDLDYIPRGGSSLETSSESHSPGFSGSDNTAVGISESSTASIPVPECQNDIPDKKTTCEFHGALRSKCGCQARVKGKMQLNGPTSLEVPNLDKLENASNLVASGMFSNDNEKDIISNHGLTPGRTSFTSTNVQYNEASPVRQGVKRKRFGRRDVLTKSSVEASKVGTLTQKRLRKPTKRYIEEVSDLSSKCIKGKRKSSTTPSKDKLLGVRSRNEHHQMGFRRLKSVPREEPFGGASIQAPFGLRVRGGVSKNHASLSRLDSDEESSPEESEDDSETTIRSEKGVDRRKHQRLWTLSEVIKLVDGVSHYGVGRWTDIKRLLFSSSAYRTPVDLRDKWRNLLRASCTQLQSDGEDEQKRKHASRPLPIAVLHRVSELSSIYPYPRERNSKLSRSGHVTSPIPSTSKGTPFSLSRRAIPR</sequence>
<feature type="region of interest" description="Disordered" evidence="3">
    <location>
        <begin position="522"/>
        <end position="555"/>
    </location>
</feature>
<protein>
    <submittedName>
        <fullName evidence="6">Uncharacterized protein</fullName>
    </submittedName>
</protein>
<dbReference type="SUPFAM" id="SSF46689">
    <property type="entry name" value="Homeodomain-like"/>
    <property type="match status" value="1"/>
</dbReference>
<dbReference type="InterPro" id="IPR001005">
    <property type="entry name" value="SANT/Myb"/>
</dbReference>
<dbReference type="PANTHER" id="PTHR47122:SF5">
    <property type="entry name" value="TRF-LIKE 8"/>
    <property type="match status" value="1"/>
</dbReference>
<comment type="subcellular location">
    <subcellularLocation>
        <location evidence="1">Nucleus</location>
    </subcellularLocation>
</comment>
<dbReference type="GO" id="GO:0005634">
    <property type="term" value="C:nucleus"/>
    <property type="evidence" value="ECO:0007669"/>
    <property type="project" value="UniProtKB-SubCell"/>
</dbReference>
<dbReference type="SMART" id="SM00717">
    <property type="entry name" value="SANT"/>
    <property type="match status" value="1"/>
</dbReference>
<feature type="domain" description="Myb-like" evidence="4">
    <location>
        <begin position="431"/>
        <end position="478"/>
    </location>
</feature>
<dbReference type="AlphaFoldDB" id="A0AAP0X5N0"/>
<evidence type="ECO:0000256" key="3">
    <source>
        <dbReference type="SAM" id="MobiDB-lite"/>
    </source>
</evidence>
<feature type="region of interest" description="Disordered" evidence="3">
    <location>
        <begin position="144"/>
        <end position="163"/>
    </location>
</feature>
<dbReference type="CDD" id="cd11660">
    <property type="entry name" value="SANT_TRF"/>
    <property type="match status" value="1"/>
</dbReference>
<evidence type="ECO:0000256" key="1">
    <source>
        <dbReference type="ARBA" id="ARBA00004123"/>
    </source>
</evidence>
<feature type="compositionally biased region" description="Basic and acidic residues" evidence="3">
    <location>
        <begin position="340"/>
        <end position="355"/>
    </location>
</feature>
<feature type="compositionally biased region" description="Low complexity" evidence="3">
    <location>
        <begin position="148"/>
        <end position="163"/>
    </location>
</feature>
<dbReference type="EMBL" id="JBBPBK010000002">
    <property type="protein sequence ID" value="KAK9290317.1"/>
    <property type="molecule type" value="Genomic_DNA"/>
</dbReference>
<organism evidence="6 7">
    <name type="scientific">Liquidambar formosana</name>
    <name type="common">Formosan gum</name>
    <dbReference type="NCBI Taxonomy" id="63359"/>
    <lineage>
        <taxon>Eukaryota</taxon>
        <taxon>Viridiplantae</taxon>
        <taxon>Streptophyta</taxon>
        <taxon>Embryophyta</taxon>
        <taxon>Tracheophyta</taxon>
        <taxon>Spermatophyta</taxon>
        <taxon>Magnoliopsida</taxon>
        <taxon>eudicotyledons</taxon>
        <taxon>Gunneridae</taxon>
        <taxon>Pentapetalae</taxon>
        <taxon>Saxifragales</taxon>
        <taxon>Altingiaceae</taxon>
        <taxon>Liquidambar</taxon>
    </lineage>
</organism>
<comment type="caution">
    <text evidence="6">The sequence shown here is derived from an EMBL/GenBank/DDBJ whole genome shotgun (WGS) entry which is preliminary data.</text>
</comment>
<accession>A0AAP0X5N0</accession>
<keyword evidence="2" id="KW-0539">Nucleus</keyword>
<gene>
    <name evidence="6" type="ORF">L1049_008484</name>
</gene>
<keyword evidence="7" id="KW-1185">Reference proteome</keyword>
<evidence type="ECO:0000259" key="4">
    <source>
        <dbReference type="PROSITE" id="PS50090"/>
    </source>
</evidence>
<feature type="domain" description="HTH myb-type" evidence="5">
    <location>
        <begin position="423"/>
        <end position="482"/>
    </location>
</feature>
<dbReference type="PANTHER" id="PTHR47122">
    <property type="entry name" value="MYB-LIKE DNA-BINDING DOMAIN CONTAINING PROTEIN, EXPRESSED"/>
    <property type="match status" value="1"/>
</dbReference>